<feature type="domain" description="Glycosyltransferase 2-like" evidence="1">
    <location>
        <begin position="14"/>
        <end position="155"/>
    </location>
</feature>
<dbReference type="InterPro" id="IPR029044">
    <property type="entry name" value="Nucleotide-diphossugar_trans"/>
</dbReference>
<dbReference type="Pfam" id="PF00535">
    <property type="entry name" value="Glycos_transf_2"/>
    <property type="match status" value="1"/>
</dbReference>
<dbReference type="PANTHER" id="PTHR43685:SF2">
    <property type="entry name" value="GLYCOSYLTRANSFERASE 2-LIKE DOMAIN-CONTAINING PROTEIN"/>
    <property type="match status" value="1"/>
</dbReference>
<sequence length="325" mass="37243">MGDATGDPALDVAIVVVTYKRSQLLRVLLDSITRLQTPPSWVVVVDNHSEDDTGEVIESFRERLGRRADGRDRLVHAPQEENTGGSGGFSAGVRIAYDLGAEWLWLMDDDVAVLPPAIDRLLPWTKRFQVIQGRRYNFDGSPFYWQFDFNVPLGIPNPVAKDDFGADGWLPMNTVCFEGGLFHRDVVRRIGLPDPRFFIYWDDTVYGYLASTVTRCALVDTFILRRTREIRRLDLGPRKLNGTSDMVRFHIMRNRGYMARYFRLHGDYNRFVFGLGTALTLAKELIRIATVDHSFRSGTRALVRGMRGARRIYRDRAWKPMPPLE</sequence>
<reference evidence="2 3" key="1">
    <citation type="submission" date="2019-09" db="EMBL/GenBank/DDBJ databases">
        <title>Phylogeny of genus Pseudoclavibacter and closely related genus.</title>
        <authorList>
            <person name="Li Y."/>
        </authorList>
    </citation>
    <scope>NUCLEOTIDE SEQUENCE [LARGE SCALE GENOMIC DNA]</scope>
    <source>
        <strain evidence="2 3">JCM 16921</strain>
    </source>
</reference>
<gene>
    <name evidence="2" type="ORF">F8O02_01055</name>
</gene>
<name>A0A7C8FV56_9MICO</name>
<dbReference type="InterPro" id="IPR001173">
    <property type="entry name" value="Glyco_trans_2-like"/>
</dbReference>
<dbReference type="Proteomes" id="UP000481339">
    <property type="component" value="Unassembled WGS sequence"/>
</dbReference>
<evidence type="ECO:0000313" key="2">
    <source>
        <dbReference type="EMBL" id="KAB1633834.1"/>
    </source>
</evidence>
<comment type="caution">
    <text evidence="2">The sequence shown here is derived from an EMBL/GenBank/DDBJ whole genome shotgun (WGS) entry which is preliminary data.</text>
</comment>
<dbReference type="InterPro" id="IPR050834">
    <property type="entry name" value="Glycosyltransf_2"/>
</dbReference>
<keyword evidence="3" id="KW-1185">Reference proteome</keyword>
<proteinExistence type="predicted"/>
<dbReference type="OrthoDB" id="7665907at2"/>
<organism evidence="2 3">
    <name type="scientific">Pseudoclavibacter caeni</name>
    <dbReference type="NCBI Taxonomy" id="908846"/>
    <lineage>
        <taxon>Bacteria</taxon>
        <taxon>Bacillati</taxon>
        <taxon>Actinomycetota</taxon>
        <taxon>Actinomycetes</taxon>
        <taxon>Micrococcales</taxon>
        <taxon>Microbacteriaceae</taxon>
        <taxon>Pseudoclavibacter</taxon>
    </lineage>
</organism>
<dbReference type="Gene3D" id="3.90.550.10">
    <property type="entry name" value="Spore Coat Polysaccharide Biosynthesis Protein SpsA, Chain A"/>
    <property type="match status" value="1"/>
</dbReference>
<dbReference type="GO" id="GO:0016740">
    <property type="term" value="F:transferase activity"/>
    <property type="evidence" value="ECO:0007669"/>
    <property type="project" value="UniProtKB-KW"/>
</dbReference>
<dbReference type="SUPFAM" id="SSF53448">
    <property type="entry name" value="Nucleotide-diphospho-sugar transferases"/>
    <property type="match status" value="1"/>
</dbReference>
<dbReference type="AlphaFoldDB" id="A0A7C8FV56"/>
<dbReference type="EMBL" id="WBKA01000001">
    <property type="protein sequence ID" value="KAB1633834.1"/>
    <property type="molecule type" value="Genomic_DNA"/>
</dbReference>
<accession>A0A7C8FV56</accession>
<evidence type="ECO:0000259" key="1">
    <source>
        <dbReference type="Pfam" id="PF00535"/>
    </source>
</evidence>
<keyword evidence="2" id="KW-0808">Transferase</keyword>
<evidence type="ECO:0000313" key="3">
    <source>
        <dbReference type="Proteomes" id="UP000481339"/>
    </source>
</evidence>
<protein>
    <submittedName>
        <fullName evidence="2">Glycosyltransferase</fullName>
    </submittedName>
</protein>
<dbReference type="PANTHER" id="PTHR43685">
    <property type="entry name" value="GLYCOSYLTRANSFERASE"/>
    <property type="match status" value="1"/>
</dbReference>